<evidence type="ECO:0000256" key="3">
    <source>
        <dbReference type="ARBA" id="ARBA00022475"/>
    </source>
</evidence>
<evidence type="ECO:0000313" key="9">
    <source>
        <dbReference type="Proteomes" id="UP001501294"/>
    </source>
</evidence>
<sequence>MKKSRRSNSTIESSKVDMTSMLDIIFILLLFFIVTTSFTRADTLNIAKPTTDCAQDCKGDSKPMILTIDEQNQVSFNNRIIDIEAVQVNLEGQLAEDIAAPLIVKVHADATNYTMVSAVDQANKAGVSSVSVASWGK</sequence>
<dbReference type="Gene3D" id="3.30.420.270">
    <property type="match status" value="1"/>
</dbReference>
<keyword evidence="9" id="KW-1185">Reference proteome</keyword>
<evidence type="ECO:0000256" key="2">
    <source>
        <dbReference type="ARBA" id="ARBA00005811"/>
    </source>
</evidence>
<keyword evidence="6" id="KW-0472">Membrane</keyword>
<keyword evidence="5" id="KW-1133">Transmembrane helix</keyword>
<reference evidence="9" key="1">
    <citation type="journal article" date="2019" name="Int. J. Syst. Evol. Microbiol.">
        <title>The Global Catalogue of Microorganisms (GCM) 10K type strain sequencing project: providing services to taxonomists for standard genome sequencing and annotation.</title>
        <authorList>
            <consortium name="The Broad Institute Genomics Platform"/>
            <consortium name="The Broad Institute Genome Sequencing Center for Infectious Disease"/>
            <person name="Wu L."/>
            <person name="Ma J."/>
        </authorList>
    </citation>
    <scope>NUCLEOTIDE SEQUENCE [LARGE SCALE GENOMIC DNA]</scope>
    <source>
        <strain evidence="9">JCM 17727</strain>
    </source>
</reference>
<protein>
    <submittedName>
        <fullName evidence="8">Biopolymer transporter ExbD</fullName>
    </submittedName>
</protein>
<dbReference type="PANTHER" id="PTHR30558">
    <property type="entry name" value="EXBD MEMBRANE COMPONENT OF PMF-DRIVEN MACROMOLECULE IMPORT SYSTEM"/>
    <property type="match status" value="1"/>
</dbReference>
<dbReference type="EMBL" id="BAABFU010000001">
    <property type="protein sequence ID" value="GAA4344503.1"/>
    <property type="molecule type" value="Genomic_DNA"/>
</dbReference>
<proteinExistence type="inferred from homology"/>
<comment type="caution">
    <text evidence="8">The sequence shown here is derived from an EMBL/GenBank/DDBJ whole genome shotgun (WGS) entry which is preliminary data.</text>
</comment>
<evidence type="ECO:0000256" key="1">
    <source>
        <dbReference type="ARBA" id="ARBA00004162"/>
    </source>
</evidence>
<organism evidence="8 9">
    <name type="scientific">Kangiella taiwanensis</name>
    <dbReference type="NCBI Taxonomy" id="1079179"/>
    <lineage>
        <taxon>Bacteria</taxon>
        <taxon>Pseudomonadati</taxon>
        <taxon>Pseudomonadota</taxon>
        <taxon>Gammaproteobacteria</taxon>
        <taxon>Kangiellales</taxon>
        <taxon>Kangiellaceae</taxon>
        <taxon>Kangiella</taxon>
    </lineage>
</organism>
<keyword evidence="4 7" id="KW-0812">Transmembrane</keyword>
<evidence type="ECO:0000256" key="6">
    <source>
        <dbReference type="ARBA" id="ARBA00023136"/>
    </source>
</evidence>
<comment type="subcellular location">
    <subcellularLocation>
        <location evidence="1">Cell membrane</location>
        <topology evidence="1">Single-pass membrane protein</topology>
    </subcellularLocation>
    <subcellularLocation>
        <location evidence="7">Cell membrane</location>
        <topology evidence="7">Single-pass type II membrane protein</topology>
    </subcellularLocation>
</comment>
<name>A0ABP8HU81_9GAMM</name>
<dbReference type="RefSeq" id="WP_223577263.1">
    <property type="nucleotide sequence ID" value="NZ_BAABFU010000001.1"/>
</dbReference>
<dbReference type="Pfam" id="PF02472">
    <property type="entry name" value="ExbD"/>
    <property type="match status" value="1"/>
</dbReference>
<evidence type="ECO:0000256" key="7">
    <source>
        <dbReference type="RuleBase" id="RU003879"/>
    </source>
</evidence>
<keyword evidence="3" id="KW-1003">Cell membrane</keyword>
<evidence type="ECO:0000313" key="8">
    <source>
        <dbReference type="EMBL" id="GAA4344503.1"/>
    </source>
</evidence>
<dbReference type="InterPro" id="IPR003400">
    <property type="entry name" value="ExbD"/>
</dbReference>
<comment type="similarity">
    <text evidence="2 7">Belongs to the ExbD/TolR family.</text>
</comment>
<evidence type="ECO:0000256" key="4">
    <source>
        <dbReference type="ARBA" id="ARBA00022692"/>
    </source>
</evidence>
<accession>A0ABP8HU81</accession>
<keyword evidence="7" id="KW-0813">Transport</keyword>
<evidence type="ECO:0000256" key="5">
    <source>
        <dbReference type="ARBA" id="ARBA00022989"/>
    </source>
</evidence>
<dbReference type="Proteomes" id="UP001501294">
    <property type="component" value="Unassembled WGS sequence"/>
</dbReference>
<dbReference type="PANTHER" id="PTHR30558:SF13">
    <property type="entry name" value="BIOPOLYMER TRANSPORT PROTEIN EXBD2"/>
    <property type="match status" value="1"/>
</dbReference>
<keyword evidence="7" id="KW-0653">Protein transport</keyword>
<gene>
    <name evidence="8" type="ORF">GCM10023150_04050</name>
</gene>